<organism evidence="1 2">
    <name type="scientific">Pseudomonas fluorescens NCIMB 11764</name>
    <dbReference type="NCBI Taxonomy" id="1221522"/>
    <lineage>
        <taxon>Bacteria</taxon>
        <taxon>Pseudomonadati</taxon>
        <taxon>Pseudomonadota</taxon>
        <taxon>Gammaproteobacteria</taxon>
        <taxon>Pseudomonadales</taxon>
        <taxon>Pseudomonadaceae</taxon>
        <taxon>Pseudomonas</taxon>
    </lineage>
</organism>
<accession>A0A0K1QK17</accession>
<dbReference type="OrthoDB" id="6888791at2"/>
<gene>
    <name evidence="1" type="ORF">B723_06770</name>
</gene>
<evidence type="ECO:0000313" key="2">
    <source>
        <dbReference type="Proteomes" id="UP000017175"/>
    </source>
</evidence>
<protein>
    <submittedName>
        <fullName evidence="1">Uncharacterized protein</fullName>
    </submittedName>
</protein>
<evidence type="ECO:0000313" key="1">
    <source>
        <dbReference type="EMBL" id="AKV06114.1"/>
    </source>
</evidence>
<proteinExistence type="predicted"/>
<dbReference type="AlphaFoldDB" id="A0A0K1QK17"/>
<dbReference type="Proteomes" id="UP000017175">
    <property type="component" value="Chromosome"/>
</dbReference>
<name>A0A0K1QK17_PSEFL</name>
<sequence>MAMSFERKNHTQSMVSEVAHAAFERLARDLRVPKSGVLQAILEAVPTSDLVALVRGDLALHDAKTVALEPDAAIAVRSEIESAFALLGPRIADASRLGAQRAVAEQLKALFAEEA</sequence>
<dbReference type="EMBL" id="CP010945">
    <property type="protein sequence ID" value="AKV06114.1"/>
    <property type="molecule type" value="Genomic_DNA"/>
</dbReference>
<reference evidence="1 2" key="1">
    <citation type="journal article" date="2012" name="J. Bacteriol.">
        <title>Draft genome sequence of the cyanide-utilizing bacterium Pseudomonas fluorescens strain NCIMB 11764.</title>
        <authorList>
            <person name="Vilo C.A."/>
            <person name="Benedik M.J."/>
            <person name="Kunz D.A."/>
            <person name="Dong Q."/>
        </authorList>
    </citation>
    <scope>NUCLEOTIDE SEQUENCE [LARGE SCALE GENOMIC DNA]</scope>
    <source>
        <strain evidence="1 2">NCIMB 11764</strain>
    </source>
</reference>